<evidence type="ECO:0000313" key="1">
    <source>
        <dbReference type="EMBL" id="NER29922.1"/>
    </source>
</evidence>
<dbReference type="EMBL" id="JAAHFQ010000453">
    <property type="protein sequence ID" value="NER29922.1"/>
    <property type="molecule type" value="Genomic_DNA"/>
</dbReference>
<dbReference type="Pfam" id="PF09684">
    <property type="entry name" value="Tail_P2_I"/>
    <property type="match status" value="1"/>
</dbReference>
<reference evidence="1" key="1">
    <citation type="submission" date="2019-11" db="EMBL/GenBank/DDBJ databases">
        <title>Genomic insights into an expanded diversity of filamentous marine cyanobacteria reveals the extraordinary biosynthetic potential of Moorea and Okeania.</title>
        <authorList>
            <person name="Ferreira Leao T."/>
            <person name="Wang M."/>
            <person name="Moss N."/>
            <person name="Da Silva R."/>
            <person name="Sanders J."/>
            <person name="Nurk S."/>
            <person name="Gurevich A."/>
            <person name="Humphrey G."/>
            <person name="Reher R."/>
            <person name="Zhu Q."/>
            <person name="Belda-Ferre P."/>
            <person name="Glukhov E."/>
            <person name="Rex R."/>
            <person name="Dorrestein P.C."/>
            <person name="Knight R."/>
            <person name="Pevzner P."/>
            <person name="Gerwick W.H."/>
            <person name="Gerwick L."/>
        </authorList>
    </citation>
    <scope>NUCLEOTIDE SEQUENCE</scope>
    <source>
        <strain evidence="1">SIO1C4</strain>
    </source>
</reference>
<sequence>MSVSSDQTSTYLQYLPDLFSQQQFLGRILLAFEQVLTGIEGADSEPKTGLEQKIAQIYQLFDPSEIDQFFDLNNKQQQEQLKDFLEWLASWVALSLRADWTREQQQAFLANIVYLYRFRGTKNNLMELLQIYTGKEFEPEIIELEDTPFQIGVNSTLGDNTQIGGSHPYLFKVKVKLPKPDRELLKRQAEIVLSLVNLQKPAHTDYDLTVLYETIQIGNRQRSTLGDNMLIGNLNTFTNLEGNNA</sequence>
<dbReference type="InterPro" id="IPR006521">
    <property type="entry name" value="Tail_protein_I"/>
</dbReference>
<accession>A0A6B3NHA3</accession>
<protein>
    <recommendedName>
        <fullName evidence="2">Phage tail protein</fullName>
    </recommendedName>
</protein>
<name>A0A6B3NHA3_9CYAN</name>
<proteinExistence type="predicted"/>
<gene>
    <name evidence="1" type="ORF">F6J89_20460</name>
</gene>
<organism evidence="1">
    <name type="scientific">Symploca sp. SIO1C4</name>
    <dbReference type="NCBI Taxonomy" id="2607765"/>
    <lineage>
        <taxon>Bacteria</taxon>
        <taxon>Bacillati</taxon>
        <taxon>Cyanobacteriota</taxon>
        <taxon>Cyanophyceae</taxon>
        <taxon>Coleofasciculales</taxon>
        <taxon>Coleofasciculaceae</taxon>
        <taxon>Symploca</taxon>
    </lineage>
</organism>
<comment type="caution">
    <text evidence="1">The sequence shown here is derived from an EMBL/GenBank/DDBJ whole genome shotgun (WGS) entry which is preliminary data.</text>
</comment>
<dbReference type="AlphaFoldDB" id="A0A6B3NHA3"/>
<evidence type="ECO:0008006" key="2">
    <source>
        <dbReference type="Google" id="ProtNLM"/>
    </source>
</evidence>